<dbReference type="CDD" id="cd07307">
    <property type="entry name" value="BAR"/>
    <property type="match status" value="1"/>
</dbReference>
<dbReference type="PROSITE" id="PS50088">
    <property type="entry name" value="ANK_REPEAT"/>
    <property type="match status" value="1"/>
</dbReference>
<dbReference type="PROSITE" id="PS50297">
    <property type="entry name" value="ANK_REP_REGION"/>
    <property type="match status" value="1"/>
</dbReference>
<dbReference type="InParanoid" id="A0A151Z5C7"/>
<keyword evidence="11" id="KW-1185">Reference proteome</keyword>
<name>A0A151Z5C7_TIELA</name>
<dbReference type="InterPro" id="IPR004148">
    <property type="entry name" value="BAR_dom"/>
</dbReference>
<evidence type="ECO:0000256" key="1">
    <source>
        <dbReference type="ARBA" id="ARBA00022468"/>
    </source>
</evidence>
<feature type="compositionally biased region" description="Low complexity" evidence="7">
    <location>
        <begin position="1060"/>
        <end position="1081"/>
    </location>
</feature>
<dbReference type="CDD" id="cd08204">
    <property type="entry name" value="ArfGap"/>
    <property type="match status" value="1"/>
</dbReference>
<feature type="repeat" description="ANK" evidence="5">
    <location>
        <begin position="696"/>
        <end position="729"/>
    </location>
</feature>
<dbReference type="InterPro" id="IPR027267">
    <property type="entry name" value="AH/BAR_dom_sf"/>
</dbReference>
<dbReference type="GO" id="GO:0005737">
    <property type="term" value="C:cytoplasm"/>
    <property type="evidence" value="ECO:0007669"/>
    <property type="project" value="InterPro"/>
</dbReference>
<dbReference type="SUPFAM" id="SSF57863">
    <property type="entry name" value="ArfGap/RecO-like zinc finger"/>
    <property type="match status" value="1"/>
</dbReference>
<feature type="region of interest" description="Disordered" evidence="7">
    <location>
        <begin position="913"/>
        <end position="1214"/>
    </location>
</feature>
<sequence>MSESTPQQQQATTTTITPTTTTTTVVTGNTITTTVNNGTVTTNSGSTTTTVPIATNTTSTTQPITITHNAQISGSSNNLGSTTLVVTPSSPSSIQKGTHGNQNNISVSLTIPNLATSTSSTGTPQQLNTTKDPTTNTHQEYQQAMENKKTLKKILKSSKHWSDSMKVYTQNSNIFSEELIKHSEHMNKPKDSHLSSSLVSFGNTLKAVNIVHDQLYNEVQDLFYTPLNNFVDYDFAEAVESNKRVTKCKEDYEMSLGKIQSTIKKSKTGIDEQKLFNYEQELEKLKDIYESSNKELDYKLQELSHKNETKYLKSLLLFINSQYTFYTRASKLFGNLKPKLEDIERYLEEIQPPKVVEGHLMKKSKQVMGGWNKCWWVLKDGMLFCYKGKKEYHPENALNILLCSVRVPQTAVILSSPSTNQPSLATSVSSKQLEKEKDKDKEKDSQNDNLRFEILHPRKKQPIVLQAESEEERDRWVQAIQDAISNSLNCQTLPLEKSASGLTGGGGGNSLILGKAMSNTSVNGQPGGQGSVQTDEVNQQVLRILQKVPGNNICADCGSPDPDWAAINLGILICKVCSGVHRSLGTHISKVRSLTLDKWSPENTLFMKEVGNNRFNLLYEHHLSEQVRPTEKSDRMAKETWIKAKYKTKDFIIRSSLPQEEIGKILFDMIAQGQRDIIRYLKVLSQGADLNQLGEGGRTPLHQSILKSDDVTVPELLLQNGADVTIGDTRGWTPMHYAAYFNRPRCAYLLMRRGFESVRNKCRDHLGRLALDLAVINRSRETEQVLRGEELDSGLTMDSIENNTIPIFAASVPLNSDLPTIQNQEILSDDDEDLDDQEHIQEIEDVQSWPSENESNGRASFSGPESFINLTDNLKVLNSSHSNSSLISTNSNNNSSSNLGNLIAINGGGGEPISSLNSSRDNNRDSINSGITSTTTTTTTTNSSGTTGSTVEIGNRPKSNRRPSILGRGKNTLRAMKSKLNMSQQKNQSSDGTQSQLAQDQTAEDLDEEDDDEEFNDQASVKDSTSSSPLDQSQSGIVHKPIKTSKEGEMKSESSDQDSDNNQTNSNKKASSPNKSPTPFKHFLKKLKIKKVKKVGGQAGSPQLPPEVQDTESYIDVPDNISIGTNDDSSLISDQESTISDYYTQTLHNANNNNGTTASSSTSSATTTTNKEKKDKKDKKEKEKKDKKEKKEREKEKEKKKLEQQASIATTSNH</sequence>
<dbReference type="PANTHER" id="PTHR23180">
    <property type="entry name" value="CENTAURIN/ARF"/>
    <property type="match status" value="1"/>
</dbReference>
<evidence type="ECO:0000313" key="11">
    <source>
        <dbReference type="Proteomes" id="UP000076078"/>
    </source>
</evidence>
<feature type="compositionally biased region" description="Basic residues" evidence="7">
    <location>
        <begin position="1082"/>
        <end position="1094"/>
    </location>
</feature>
<feature type="domain" description="Arf-GAP" evidence="9">
    <location>
        <begin position="539"/>
        <end position="661"/>
    </location>
</feature>
<evidence type="ECO:0000256" key="3">
    <source>
        <dbReference type="ARBA" id="ARBA00022771"/>
    </source>
</evidence>
<dbReference type="OrthoDB" id="194358at2759"/>
<feature type="compositionally biased region" description="Basic and acidic residues" evidence="7">
    <location>
        <begin position="432"/>
        <end position="450"/>
    </location>
</feature>
<keyword evidence="3 6" id="KW-0863">Zinc-finger</keyword>
<evidence type="ECO:0000313" key="10">
    <source>
        <dbReference type="EMBL" id="KYQ89166.1"/>
    </source>
</evidence>
<dbReference type="FunFam" id="1.10.220.150:FF:000009">
    <property type="entry name" value="stromal membrane-associated protein 1 isoform X1"/>
    <property type="match status" value="1"/>
</dbReference>
<dbReference type="Gene3D" id="2.30.29.30">
    <property type="entry name" value="Pleckstrin-homology domain (PH domain)/Phosphotyrosine-binding domain (PTB)"/>
    <property type="match status" value="1"/>
</dbReference>
<dbReference type="OMA" id="ESKMRVK"/>
<feature type="compositionally biased region" description="Low complexity" evidence="7">
    <location>
        <begin position="1149"/>
        <end position="1169"/>
    </location>
</feature>
<dbReference type="GO" id="GO:0005096">
    <property type="term" value="F:GTPase activator activity"/>
    <property type="evidence" value="ECO:0007669"/>
    <property type="project" value="UniProtKB-KW"/>
</dbReference>
<dbReference type="PROSITE" id="PS50115">
    <property type="entry name" value="ARFGAP"/>
    <property type="match status" value="1"/>
</dbReference>
<feature type="domain" description="PH" evidence="8">
    <location>
        <begin position="353"/>
        <end position="485"/>
    </location>
</feature>
<dbReference type="Proteomes" id="UP000076078">
    <property type="component" value="Unassembled WGS sequence"/>
</dbReference>
<feature type="region of interest" description="Disordered" evidence="7">
    <location>
        <begin position="416"/>
        <end position="450"/>
    </location>
</feature>
<dbReference type="InterPro" id="IPR002110">
    <property type="entry name" value="Ankyrin_rpt"/>
</dbReference>
<feature type="compositionally biased region" description="Polar residues" evidence="7">
    <location>
        <begin position="980"/>
        <end position="1001"/>
    </location>
</feature>
<dbReference type="PRINTS" id="PR00405">
    <property type="entry name" value="REVINTRACTNG"/>
</dbReference>
<proteinExistence type="predicted"/>
<keyword evidence="2" id="KW-0479">Metal-binding</keyword>
<dbReference type="Pfam" id="PF12796">
    <property type="entry name" value="Ank_2"/>
    <property type="match status" value="1"/>
</dbReference>
<dbReference type="SMART" id="SM00248">
    <property type="entry name" value="ANK"/>
    <property type="match status" value="2"/>
</dbReference>
<dbReference type="PANTHER" id="PTHR23180:SF160">
    <property type="entry name" value="ADP-RIBOSYLATION FACTOR GTPASE-ACTIVATING PROTEIN EFFECTOR PROTEIN 1"/>
    <property type="match status" value="1"/>
</dbReference>
<feature type="compositionally biased region" description="Low complexity" evidence="7">
    <location>
        <begin position="1023"/>
        <end position="1035"/>
    </location>
</feature>
<dbReference type="AlphaFoldDB" id="A0A151Z5C7"/>
<dbReference type="InterPro" id="IPR036770">
    <property type="entry name" value="Ankyrin_rpt-contain_sf"/>
</dbReference>
<feature type="compositionally biased region" description="Polar residues" evidence="7">
    <location>
        <begin position="1122"/>
        <end position="1148"/>
    </location>
</feature>
<feature type="compositionally biased region" description="Acidic residues" evidence="7">
    <location>
        <begin position="1002"/>
        <end position="1016"/>
    </location>
</feature>
<dbReference type="SMART" id="SM00233">
    <property type="entry name" value="PH"/>
    <property type="match status" value="1"/>
</dbReference>
<protein>
    <submittedName>
        <fullName evidence="10">Ankyrin repeat-containing protein</fullName>
    </submittedName>
</protein>
<dbReference type="Pfam" id="PF01412">
    <property type="entry name" value="ArfGap"/>
    <property type="match status" value="1"/>
</dbReference>
<dbReference type="InterPro" id="IPR045258">
    <property type="entry name" value="ACAP1/2/3-like"/>
</dbReference>
<evidence type="ECO:0000259" key="9">
    <source>
        <dbReference type="PROSITE" id="PS50115"/>
    </source>
</evidence>
<dbReference type="Gene3D" id="1.10.220.150">
    <property type="entry name" value="Arf GTPase activating protein"/>
    <property type="match status" value="1"/>
</dbReference>
<gene>
    <name evidence="10" type="ORF">DLAC_10412</name>
</gene>
<keyword evidence="5" id="KW-0040">ANK repeat</keyword>
<evidence type="ECO:0000256" key="2">
    <source>
        <dbReference type="ARBA" id="ARBA00022723"/>
    </source>
</evidence>
<dbReference type="InterPro" id="IPR001849">
    <property type="entry name" value="PH_domain"/>
</dbReference>
<feature type="region of interest" description="Disordered" evidence="7">
    <location>
        <begin position="85"/>
        <end position="104"/>
    </location>
</feature>
<evidence type="ECO:0000256" key="5">
    <source>
        <dbReference type="PROSITE-ProRule" id="PRU00023"/>
    </source>
</evidence>
<keyword evidence="4" id="KW-0862">Zinc</keyword>
<dbReference type="GO" id="GO:0008270">
    <property type="term" value="F:zinc ion binding"/>
    <property type="evidence" value="ECO:0007669"/>
    <property type="project" value="UniProtKB-KW"/>
</dbReference>
<comment type="caution">
    <text evidence="10">The sequence shown here is derived from an EMBL/GenBank/DDBJ whole genome shotgun (WGS) entry which is preliminary data.</text>
</comment>
<dbReference type="SUPFAM" id="SSF50729">
    <property type="entry name" value="PH domain-like"/>
    <property type="match status" value="1"/>
</dbReference>
<feature type="compositionally biased region" description="Low complexity" evidence="7">
    <location>
        <begin position="913"/>
        <end position="950"/>
    </location>
</feature>
<dbReference type="InterPro" id="IPR001164">
    <property type="entry name" value="ArfGAP_dom"/>
</dbReference>
<organism evidence="10 11">
    <name type="scientific">Tieghemostelium lacteum</name>
    <name type="common">Slime mold</name>
    <name type="synonym">Dictyostelium lacteum</name>
    <dbReference type="NCBI Taxonomy" id="361077"/>
    <lineage>
        <taxon>Eukaryota</taxon>
        <taxon>Amoebozoa</taxon>
        <taxon>Evosea</taxon>
        <taxon>Eumycetozoa</taxon>
        <taxon>Dictyostelia</taxon>
        <taxon>Dictyosteliales</taxon>
        <taxon>Raperosteliaceae</taxon>
        <taxon>Tieghemostelium</taxon>
    </lineage>
</organism>
<dbReference type="EMBL" id="LODT01000042">
    <property type="protein sequence ID" value="KYQ89166.1"/>
    <property type="molecule type" value="Genomic_DNA"/>
</dbReference>
<dbReference type="Pfam" id="PF00169">
    <property type="entry name" value="PH"/>
    <property type="match status" value="1"/>
</dbReference>
<dbReference type="Gene3D" id="1.25.40.20">
    <property type="entry name" value="Ankyrin repeat-containing domain"/>
    <property type="match status" value="1"/>
</dbReference>
<accession>A0A151Z5C7</accession>
<evidence type="ECO:0000256" key="4">
    <source>
        <dbReference type="ARBA" id="ARBA00022833"/>
    </source>
</evidence>
<dbReference type="InterPro" id="IPR037278">
    <property type="entry name" value="ARFGAP/RecO"/>
</dbReference>
<feature type="compositionally biased region" description="Polar residues" evidence="7">
    <location>
        <begin position="94"/>
        <end position="104"/>
    </location>
</feature>
<reference evidence="10 11" key="1">
    <citation type="submission" date="2015-12" db="EMBL/GenBank/DDBJ databases">
        <title>Dictyostelia acquired genes for synthesis and detection of signals that induce cell-type specialization by lateral gene transfer from prokaryotes.</title>
        <authorList>
            <person name="Gloeckner G."/>
            <person name="Schaap P."/>
        </authorList>
    </citation>
    <scope>NUCLEOTIDE SEQUENCE [LARGE SCALE GENOMIC DNA]</scope>
    <source>
        <strain evidence="10 11">TK</strain>
    </source>
</reference>
<feature type="compositionally biased region" description="Polar residues" evidence="7">
    <location>
        <begin position="1204"/>
        <end position="1214"/>
    </location>
</feature>
<dbReference type="FunCoup" id="A0A151Z5C7">
    <property type="interactions" value="73"/>
</dbReference>
<evidence type="ECO:0000256" key="6">
    <source>
        <dbReference type="PROSITE-ProRule" id="PRU00288"/>
    </source>
</evidence>
<dbReference type="SUPFAM" id="SSF48403">
    <property type="entry name" value="Ankyrin repeat"/>
    <property type="match status" value="1"/>
</dbReference>
<dbReference type="PROSITE" id="PS50003">
    <property type="entry name" value="PH_DOMAIN"/>
    <property type="match status" value="1"/>
</dbReference>
<dbReference type="SUPFAM" id="SSF103657">
    <property type="entry name" value="BAR/IMD domain-like"/>
    <property type="match status" value="1"/>
</dbReference>
<evidence type="ECO:0000259" key="8">
    <source>
        <dbReference type="PROSITE" id="PS50003"/>
    </source>
</evidence>
<feature type="compositionally biased region" description="Polar residues" evidence="7">
    <location>
        <begin position="416"/>
        <end position="431"/>
    </location>
</feature>
<dbReference type="InterPro" id="IPR011993">
    <property type="entry name" value="PH-like_dom_sf"/>
</dbReference>
<dbReference type="STRING" id="361077.A0A151Z5C7"/>
<dbReference type="SMART" id="SM00105">
    <property type="entry name" value="ArfGap"/>
    <property type="match status" value="1"/>
</dbReference>
<evidence type="ECO:0000256" key="7">
    <source>
        <dbReference type="SAM" id="MobiDB-lite"/>
    </source>
</evidence>
<dbReference type="Pfam" id="PF16746">
    <property type="entry name" value="BAR_3"/>
    <property type="match status" value="1"/>
</dbReference>
<feature type="compositionally biased region" description="Basic and acidic residues" evidence="7">
    <location>
        <begin position="1044"/>
        <end position="1054"/>
    </location>
</feature>
<feature type="compositionally biased region" description="Basic and acidic residues" evidence="7">
    <location>
        <begin position="1170"/>
        <end position="1203"/>
    </location>
</feature>
<keyword evidence="1" id="KW-0343">GTPase activation</keyword>
<dbReference type="Gene3D" id="1.20.1270.60">
    <property type="entry name" value="Arfaptin homology (AH) domain/BAR domain"/>
    <property type="match status" value="1"/>
</dbReference>
<dbReference type="InterPro" id="IPR038508">
    <property type="entry name" value="ArfGAP_dom_sf"/>
</dbReference>